<evidence type="ECO:0000313" key="2">
    <source>
        <dbReference type="EMBL" id="ACK74130.1"/>
    </source>
</evidence>
<organism evidence="2 3">
    <name type="scientific">Gloeothece citriformis (strain PCC 7424)</name>
    <name type="common">Cyanothece sp. (strain PCC 7424)</name>
    <dbReference type="NCBI Taxonomy" id="65393"/>
    <lineage>
        <taxon>Bacteria</taxon>
        <taxon>Bacillati</taxon>
        <taxon>Cyanobacteriota</taxon>
        <taxon>Cyanophyceae</taxon>
        <taxon>Oscillatoriophycideae</taxon>
        <taxon>Chroococcales</taxon>
        <taxon>Aphanothecaceae</taxon>
        <taxon>Gloeothece</taxon>
        <taxon>Gloeothece citriformis</taxon>
    </lineage>
</organism>
<dbReference type="EMBL" id="CP001294">
    <property type="protein sequence ID" value="ACK74130.1"/>
    <property type="molecule type" value="Genomic_DNA"/>
</dbReference>
<sequence>MKKQTVSTTPVTSNQEAKLVHYSDGSELIPSEISLDFQSDNTLILGYTRDDEGIINNYAVEPGMSVATYPTPKQQLRYIFWGAGAIALVSTSLLIALAVS</sequence>
<dbReference type="HOGENOM" id="CLU_170426_0_0_3"/>
<keyword evidence="3" id="KW-1185">Reference proteome</keyword>
<dbReference type="AlphaFoldDB" id="B7KMV8"/>
<keyword evidence="1" id="KW-0472">Membrane</keyword>
<evidence type="ECO:0000313" key="3">
    <source>
        <dbReference type="Proteomes" id="UP000002384"/>
    </source>
</evidence>
<evidence type="ECO:0008006" key="4">
    <source>
        <dbReference type="Google" id="ProtNLM"/>
    </source>
</evidence>
<geneLocation type="plasmid" evidence="2 3">
    <name>pP742403</name>
</geneLocation>
<accession>B7KMV8</accession>
<keyword evidence="1" id="KW-1133">Transmembrane helix</keyword>
<keyword evidence="2" id="KW-0614">Plasmid</keyword>
<evidence type="ECO:0000256" key="1">
    <source>
        <dbReference type="SAM" id="Phobius"/>
    </source>
</evidence>
<dbReference type="RefSeq" id="WP_012599340.1">
    <property type="nucleotide sequence ID" value="NC_011730.1"/>
</dbReference>
<reference evidence="3" key="1">
    <citation type="journal article" date="2011" name="MBio">
        <title>Novel metabolic attributes of the genus Cyanothece, comprising a group of unicellular nitrogen-fixing Cyanobacteria.</title>
        <authorList>
            <person name="Bandyopadhyay A."/>
            <person name="Elvitigala T."/>
            <person name="Welsh E."/>
            <person name="Stockel J."/>
            <person name="Liberton M."/>
            <person name="Min H."/>
            <person name="Sherman L.A."/>
            <person name="Pakrasi H.B."/>
        </authorList>
    </citation>
    <scope>NUCLEOTIDE SEQUENCE [LARGE SCALE GENOMIC DNA]</scope>
    <source>
        <strain evidence="3">PCC 7424</strain>
        <plasmid evidence="3">pP742403</plasmid>
    </source>
</reference>
<protein>
    <recommendedName>
        <fullName evidence="4">Ssl1498 family light-harvesting-like protein</fullName>
    </recommendedName>
</protein>
<dbReference type="OrthoDB" id="571921at2"/>
<keyword evidence="1" id="KW-0812">Transmembrane</keyword>
<name>B7KMV8_GLOC7</name>
<dbReference type="KEGG" id="cyc:PCC7424_5566"/>
<dbReference type="InterPro" id="IPR048028">
    <property type="entry name" value="Psb34-like"/>
</dbReference>
<feature type="transmembrane region" description="Helical" evidence="1">
    <location>
        <begin position="78"/>
        <end position="99"/>
    </location>
</feature>
<dbReference type="Pfam" id="PF26394">
    <property type="entry name" value="Psb34"/>
    <property type="match status" value="1"/>
</dbReference>
<dbReference type="Proteomes" id="UP000002384">
    <property type="component" value="Plasmid pP742403"/>
</dbReference>
<gene>
    <name evidence="2" type="ordered locus">PCC7424_5566</name>
</gene>
<proteinExistence type="predicted"/>
<dbReference type="NCBIfam" id="NF033486">
    <property type="entry name" value="harvest_ssl1498"/>
    <property type="match status" value="1"/>
</dbReference>